<reference evidence="1 2" key="2">
    <citation type="journal article" date="2022" name="Mol. Ecol. Resour.">
        <title>The genomes of chicory, endive, great burdock and yacon provide insights into Asteraceae paleo-polyploidization history and plant inulin production.</title>
        <authorList>
            <person name="Fan W."/>
            <person name="Wang S."/>
            <person name="Wang H."/>
            <person name="Wang A."/>
            <person name="Jiang F."/>
            <person name="Liu H."/>
            <person name="Zhao H."/>
            <person name="Xu D."/>
            <person name="Zhang Y."/>
        </authorList>
    </citation>
    <scope>NUCLEOTIDE SEQUENCE [LARGE SCALE GENOMIC DNA]</scope>
    <source>
        <strain evidence="2">cv. Niubang</strain>
    </source>
</reference>
<proteinExistence type="predicted"/>
<organism evidence="1 2">
    <name type="scientific">Arctium lappa</name>
    <name type="common">Greater burdock</name>
    <name type="synonym">Lappa major</name>
    <dbReference type="NCBI Taxonomy" id="4217"/>
    <lineage>
        <taxon>Eukaryota</taxon>
        <taxon>Viridiplantae</taxon>
        <taxon>Streptophyta</taxon>
        <taxon>Embryophyta</taxon>
        <taxon>Tracheophyta</taxon>
        <taxon>Spermatophyta</taxon>
        <taxon>Magnoliopsida</taxon>
        <taxon>eudicotyledons</taxon>
        <taxon>Gunneridae</taxon>
        <taxon>Pentapetalae</taxon>
        <taxon>asterids</taxon>
        <taxon>campanulids</taxon>
        <taxon>Asterales</taxon>
        <taxon>Asteraceae</taxon>
        <taxon>Carduoideae</taxon>
        <taxon>Cardueae</taxon>
        <taxon>Arctiinae</taxon>
        <taxon>Arctium</taxon>
    </lineage>
</organism>
<dbReference type="Proteomes" id="UP001055879">
    <property type="component" value="Linkage Group LG04"/>
</dbReference>
<name>A0ACB9CIY1_ARCLA</name>
<accession>A0ACB9CIY1</accession>
<protein>
    <submittedName>
        <fullName evidence="1">Uncharacterized protein</fullName>
    </submittedName>
</protein>
<evidence type="ECO:0000313" key="1">
    <source>
        <dbReference type="EMBL" id="KAI3734230.1"/>
    </source>
</evidence>
<evidence type="ECO:0000313" key="2">
    <source>
        <dbReference type="Proteomes" id="UP001055879"/>
    </source>
</evidence>
<dbReference type="EMBL" id="CM042050">
    <property type="protein sequence ID" value="KAI3734230.1"/>
    <property type="molecule type" value="Genomic_DNA"/>
</dbReference>
<comment type="caution">
    <text evidence="1">The sequence shown here is derived from an EMBL/GenBank/DDBJ whole genome shotgun (WGS) entry which is preliminary data.</text>
</comment>
<keyword evidence="2" id="KW-1185">Reference proteome</keyword>
<gene>
    <name evidence="1" type="ORF">L6452_13695</name>
</gene>
<reference evidence="2" key="1">
    <citation type="journal article" date="2022" name="Mol. Ecol. Resour.">
        <title>The genomes of chicory, endive, great burdock and yacon provide insights into Asteraceae palaeo-polyploidization history and plant inulin production.</title>
        <authorList>
            <person name="Fan W."/>
            <person name="Wang S."/>
            <person name="Wang H."/>
            <person name="Wang A."/>
            <person name="Jiang F."/>
            <person name="Liu H."/>
            <person name="Zhao H."/>
            <person name="Xu D."/>
            <person name="Zhang Y."/>
        </authorList>
    </citation>
    <scope>NUCLEOTIDE SEQUENCE [LARGE SCALE GENOMIC DNA]</scope>
    <source>
        <strain evidence="2">cv. Niubang</strain>
    </source>
</reference>
<sequence length="406" mass="46065">MAMAAYLSRITRFSASQQNTLRTFSSSSSSSPFSSFRDLKSAIKSEKDPLKIAKLFESSISIPTFRRYRPLFTLSVHKLSRSKRFDLIDRILTNSITTSPAPQLSSEGFWLRIAMLYSQAGMVDNALQVFDKMLQQQNCTVTEKSLCGVLSVMLDNKIYHDNDKFHQTFEAFVKKMDVSPGVKSFNLMLKAHCKGGRLDEAHALIAKMETEANLQPNIDSYNVLLGSYLHIKKKSEFDMVVKKINEKGLEHNLTTYNHRILRYCKSKECVRAKKLLDEMISKGVEPNSFTYCAIIFGFCKVGDLESARKILEKMVSDGYVKAPSFGYYMLMKHMVEEGEFDSGLEICKDIIQKKWVPPFKATGLLVDGLVKNSKADEAKEIVEKFKRQLRGSALESWGKIEADLPI</sequence>